<organism evidence="4 5">
    <name type="scientific">Penaeus vannamei</name>
    <name type="common">Whiteleg shrimp</name>
    <name type="synonym">Litopenaeus vannamei</name>
    <dbReference type="NCBI Taxonomy" id="6689"/>
    <lineage>
        <taxon>Eukaryota</taxon>
        <taxon>Metazoa</taxon>
        <taxon>Ecdysozoa</taxon>
        <taxon>Arthropoda</taxon>
        <taxon>Crustacea</taxon>
        <taxon>Multicrustacea</taxon>
        <taxon>Malacostraca</taxon>
        <taxon>Eumalacostraca</taxon>
        <taxon>Eucarida</taxon>
        <taxon>Decapoda</taxon>
        <taxon>Dendrobranchiata</taxon>
        <taxon>Penaeoidea</taxon>
        <taxon>Penaeidae</taxon>
        <taxon>Penaeus</taxon>
    </lineage>
</organism>
<gene>
    <name evidence="4" type="ORF">C7M84_024988</name>
</gene>
<name>A0A3R7QXF8_PENVA</name>
<evidence type="ECO:0000313" key="4">
    <source>
        <dbReference type="EMBL" id="ROT81855.1"/>
    </source>
</evidence>
<dbReference type="EMBL" id="QCYY01000910">
    <property type="protein sequence ID" value="ROT81855.1"/>
    <property type="molecule type" value="Genomic_DNA"/>
</dbReference>
<dbReference type="Pfam" id="PF00023">
    <property type="entry name" value="Ank"/>
    <property type="match status" value="1"/>
</dbReference>
<dbReference type="PROSITE" id="PS50297">
    <property type="entry name" value="ANK_REP_REGION"/>
    <property type="match status" value="1"/>
</dbReference>
<accession>A0A3R7QXF8</accession>
<feature type="repeat" description="ANK" evidence="1">
    <location>
        <begin position="28"/>
        <end position="60"/>
    </location>
</feature>
<sequence>MASASSDSPGRNQRAPALDAQAQRRSARRNTALHIAASQGHLHVLFTLVKLGAATNVRNGRGKTPKELLKGTSTTANYDMEIFKGISLIKIMEKYLAAEKGKASLRREYMSFQLCLGDYNVFLLYRRCAIVAKTCFATARDETNSRPWLPGIADLHVRLIRRQGPGRLKRSISFQEEHKAELRNVAENQQEKEAEILRMQNEIAGLKETVASRDEKIKSLEVPAQDTDRGPFQERRGGTARKGDPGSRREQRTRHGSFRSSRHDKVITGTKYEGTAESQKRAAPEGGRGGEPTQGSPGGAQVPRQEGQDTEAAAKGERG</sequence>
<dbReference type="Proteomes" id="UP000283509">
    <property type="component" value="Unassembled WGS sequence"/>
</dbReference>
<feature type="compositionally biased region" description="Gly residues" evidence="3">
    <location>
        <begin position="286"/>
        <end position="298"/>
    </location>
</feature>
<feature type="compositionally biased region" description="Basic and acidic residues" evidence="3">
    <location>
        <begin position="226"/>
        <end position="250"/>
    </location>
</feature>
<feature type="coiled-coil region" evidence="2">
    <location>
        <begin position="172"/>
        <end position="209"/>
    </location>
</feature>
<dbReference type="OrthoDB" id="6393648at2759"/>
<comment type="caution">
    <text evidence="4">The sequence shown here is derived from an EMBL/GenBank/DDBJ whole genome shotgun (WGS) entry which is preliminary data.</text>
</comment>
<keyword evidence="2" id="KW-0175">Coiled coil</keyword>
<keyword evidence="5" id="KW-1185">Reference proteome</keyword>
<feature type="compositionally biased region" description="Polar residues" evidence="3">
    <location>
        <begin position="1"/>
        <end position="11"/>
    </location>
</feature>
<dbReference type="AlphaFoldDB" id="A0A3R7QXF8"/>
<keyword evidence="1" id="KW-0040">ANK repeat</keyword>
<evidence type="ECO:0000313" key="5">
    <source>
        <dbReference type="Proteomes" id="UP000283509"/>
    </source>
</evidence>
<evidence type="ECO:0000256" key="3">
    <source>
        <dbReference type="SAM" id="MobiDB-lite"/>
    </source>
</evidence>
<dbReference type="SMART" id="SM00248">
    <property type="entry name" value="ANK"/>
    <property type="match status" value="1"/>
</dbReference>
<reference evidence="4 5" key="2">
    <citation type="submission" date="2019-01" db="EMBL/GenBank/DDBJ databases">
        <title>The decoding of complex shrimp genome reveals the adaptation for benthos swimmer, frequently molting mechanism and breeding impact on genome.</title>
        <authorList>
            <person name="Sun Y."/>
            <person name="Gao Y."/>
            <person name="Yu Y."/>
        </authorList>
    </citation>
    <scope>NUCLEOTIDE SEQUENCE [LARGE SCALE GENOMIC DNA]</scope>
    <source>
        <tissue evidence="4">Muscle</tissue>
    </source>
</reference>
<evidence type="ECO:0000256" key="2">
    <source>
        <dbReference type="SAM" id="Coils"/>
    </source>
</evidence>
<dbReference type="SUPFAM" id="SSF48403">
    <property type="entry name" value="Ankyrin repeat"/>
    <property type="match status" value="1"/>
</dbReference>
<protein>
    <submittedName>
        <fullName evidence="4">Uncharacterized protein</fullName>
    </submittedName>
</protein>
<dbReference type="PROSITE" id="PS50088">
    <property type="entry name" value="ANK_REPEAT"/>
    <property type="match status" value="1"/>
</dbReference>
<dbReference type="InterPro" id="IPR002110">
    <property type="entry name" value="Ankyrin_rpt"/>
</dbReference>
<dbReference type="Gene3D" id="1.25.40.20">
    <property type="entry name" value="Ankyrin repeat-containing domain"/>
    <property type="match status" value="1"/>
</dbReference>
<evidence type="ECO:0000256" key="1">
    <source>
        <dbReference type="PROSITE-ProRule" id="PRU00023"/>
    </source>
</evidence>
<dbReference type="InterPro" id="IPR036770">
    <property type="entry name" value="Ankyrin_rpt-contain_sf"/>
</dbReference>
<feature type="compositionally biased region" description="Basic residues" evidence="3">
    <location>
        <begin position="251"/>
        <end position="260"/>
    </location>
</feature>
<reference evidence="4 5" key="1">
    <citation type="submission" date="2018-04" db="EMBL/GenBank/DDBJ databases">
        <authorList>
            <person name="Zhang X."/>
            <person name="Yuan J."/>
            <person name="Li F."/>
            <person name="Xiang J."/>
        </authorList>
    </citation>
    <scope>NUCLEOTIDE SEQUENCE [LARGE SCALE GENOMIC DNA]</scope>
    <source>
        <tissue evidence="4">Muscle</tissue>
    </source>
</reference>
<feature type="region of interest" description="Disordered" evidence="3">
    <location>
        <begin position="1"/>
        <end position="23"/>
    </location>
</feature>
<feature type="region of interest" description="Disordered" evidence="3">
    <location>
        <begin position="216"/>
        <end position="319"/>
    </location>
</feature>
<proteinExistence type="predicted"/>